<dbReference type="PANTHER" id="PTHR43531:SF14">
    <property type="entry name" value="METHYL-ACCEPTING CHEMOTAXIS PROTEIN I-RELATED"/>
    <property type="match status" value="1"/>
</dbReference>
<dbReference type="CDD" id="cd06225">
    <property type="entry name" value="HAMP"/>
    <property type="match status" value="1"/>
</dbReference>
<dbReference type="OrthoDB" id="9054408at2"/>
<dbReference type="GO" id="GO:0004888">
    <property type="term" value="F:transmembrane signaling receptor activity"/>
    <property type="evidence" value="ECO:0007669"/>
    <property type="project" value="InterPro"/>
</dbReference>
<protein>
    <submittedName>
        <fullName evidence="12">Chemotaxis protein</fullName>
    </submittedName>
</protein>
<evidence type="ECO:0000313" key="12">
    <source>
        <dbReference type="EMBL" id="QEA14175.1"/>
    </source>
</evidence>
<evidence type="ECO:0000256" key="9">
    <source>
        <dbReference type="SAM" id="Phobius"/>
    </source>
</evidence>
<dbReference type="KEGG" id="cof:FOZ74_14695"/>
<dbReference type="Pfam" id="PF00672">
    <property type="entry name" value="HAMP"/>
    <property type="match status" value="1"/>
</dbReference>
<evidence type="ECO:0000256" key="6">
    <source>
        <dbReference type="ARBA" id="ARBA00023136"/>
    </source>
</evidence>
<dbReference type="PRINTS" id="PR00260">
    <property type="entry name" value="CHEMTRNSDUCR"/>
</dbReference>
<sequence length="497" mass="53032">MNGTVFLRPGIWLLHRFALGGRFTLLGLLALLALALAVLAPAAVWLWCLAGALWLYLMACVWQGLEGDLAQLDRVMESVAQGDLSVRAAVVGRGQLAQLGERLNQMVLTLSAMVADIRSNAALVAHAGQCLLADNEQLAQRTDQQGDHLERTTASVHELTTALENDAQAARDADEQAGRVRHAADAGVQAMERAVESVHTIQNGAKRMNEIIGVIDGIAFQTNILALNAAVEAARAGEQGRGFAVVAGEVRSLAGRSAEAAREIRGLIGTSVTQVQASADQIRTAGDGIQAMATGIRSVADRLGGISNSVHEQHLGLNEIGDAVQQLESITQSNADMVGDAVQQAQALQARASTLTQAVRKFRLQQGTAEEAVALVERAHALYGNSSDEVFLQTLTDRNQPFHDRDMYVFVLDASGKYLAFGGNPARVGTRVQEVPGVDGDGLTRAIVEQARRGPGWVEYDYTNPTNGKVQTKMSYVRLAGENYYVGCGVYKTLASA</sequence>
<evidence type="ECO:0000256" key="4">
    <source>
        <dbReference type="ARBA" id="ARBA00022692"/>
    </source>
</evidence>
<keyword evidence="5 9" id="KW-1133">Transmembrane helix</keyword>
<dbReference type="GO" id="GO:0005886">
    <property type="term" value="C:plasma membrane"/>
    <property type="evidence" value="ECO:0007669"/>
    <property type="project" value="UniProtKB-SubCell"/>
</dbReference>
<evidence type="ECO:0000256" key="2">
    <source>
        <dbReference type="ARBA" id="ARBA00022475"/>
    </source>
</evidence>
<dbReference type="InterPro" id="IPR051310">
    <property type="entry name" value="MCP_chemotaxis"/>
</dbReference>
<evidence type="ECO:0000256" key="5">
    <source>
        <dbReference type="ARBA" id="ARBA00022989"/>
    </source>
</evidence>
<evidence type="ECO:0000256" key="8">
    <source>
        <dbReference type="PROSITE-ProRule" id="PRU00284"/>
    </source>
</evidence>
<evidence type="ECO:0000259" key="11">
    <source>
        <dbReference type="PROSITE" id="PS50885"/>
    </source>
</evidence>
<gene>
    <name evidence="12" type="ORF">FOZ74_14695</name>
</gene>
<dbReference type="EMBL" id="CP042344">
    <property type="protein sequence ID" value="QEA14175.1"/>
    <property type="molecule type" value="Genomic_DNA"/>
</dbReference>
<dbReference type="GO" id="GO:0007165">
    <property type="term" value="P:signal transduction"/>
    <property type="evidence" value="ECO:0007669"/>
    <property type="project" value="UniProtKB-KW"/>
</dbReference>
<feature type="domain" description="Methyl-accepting transducer" evidence="10">
    <location>
        <begin position="120"/>
        <end position="349"/>
    </location>
</feature>
<dbReference type="InterPro" id="IPR004090">
    <property type="entry name" value="Chemotax_Me-accpt_rcpt"/>
</dbReference>
<organism evidence="12 13">
    <name type="scientific">Comamonas flocculans</name>
    <dbReference type="NCBI Taxonomy" id="2597701"/>
    <lineage>
        <taxon>Bacteria</taxon>
        <taxon>Pseudomonadati</taxon>
        <taxon>Pseudomonadota</taxon>
        <taxon>Betaproteobacteria</taxon>
        <taxon>Burkholderiales</taxon>
        <taxon>Comamonadaceae</taxon>
        <taxon>Comamonas</taxon>
    </lineage>
</organism>
<dbReference type="CDD" id="cd11386">
    <property type="entry name" value="MCP_signal"/>
    <property type="match status" value="1"/>
</dbReference>
<accession>A0A5B8S0J3</accession>
<dbReference type="SMART" id="SM00283">
    <property type="entry name" value="MA"/>
    <property type="match status" value="1"/>
</dbReference>
<keyword evidence="4 9" id="KW-0812">Transmembrane</keyword>
<comment type="subcellular location">
    <subcellularLocation>
        <location evidence="1">Cell membrane</location>
        <topology evidence="1">Multi-pass membrane protein</topology>
    </subcellularLocation>
</comment>
<evidence type="ECO:0000256" key="7">
    <source>
        <dbReference type="ARBA" id="ARBA00029447"/>
    </source>
</evidence>
<keyword evidence="6 9" id="KW-0472">Membrane</keyword>
<dbReference type="InterPro" id="IPR004089">
    <property type="entry name" value="MCPsignal_dom"/>
</dbReference>
<keyword evidence="3" id="KW-0488">Methylation</keyword>
<feature type="domain" description="HAMP" evidence="11">
    <location>
        <begin position="63"/>
        <end position="115"/>
    </location>
</feature>
<comment type="similarity">
    <text evidence="7">Belongs to the methyl-accepting chemotaxis (MCP) protein family.</text>
</comment>
<dbReference type="PROSITE" id="PS50885">
    <property type="entry name" value="HAMP"/>
    <property type="match status" value="1"/>
</dbReference>
<dbReference type="SUPFAM" id="SSF58104">
    <property type="entry name" value="Methyl-accepting chemotaxis protein (MCP) signaling domain"/>
    <property type="match status" value="1"/>
</dbReference>
<dbReference type="Proteomes" id="UP000321199">
    <property type="component" value="Chromosome"/>
</dbReference>
<dbReference type="PROSITE" id="PS50111">
    <property type="entry name" value="CHEMOTAXIS_TRANSDUC_2"/>
    <property type="match status" value="1"/>
</dbReference>
<dbReference type="Pfam" id="PF17200">
    <property type="entry name" value="sCache_2"/>
    <property type="match status" value="1"/>
</dbReference>
<evidence type="ECO:0000259" key="10">
    <source>
        <dbReference type="PROSITE" id="PS50111"/>
    </source>
</evidence>
<dbReference type="PANTHER" id="PTHR43531">
    <property type="entry name" value="PROTEIN ICFG"/>
    <property type="match status" value="1"/>
</dbReference>
<dbReference type="AlphaFoldDB" id="A0A5B8S0J3"/>
<dbReference type="InterPro" id="IPR033480">
    <property type="entry name" value="sCache_2"/>
</dbReference>
<evidence type="ECO:0000256" key="1">
    <source>
        <dbReference type="ARBA" id="ARBA00004651"/>
    </source>
</evidence>
<dbReference type="SMART" id="SM00304">
    <property type="entry name" value="HAMP"/>
    <property type="match status" value="1"/>
</dbReference>
<evidence type="ECO:0000256" key="3">
    <source>
        <dbReference type="ARBA" id="ARBA00022481"/>
    </source>
</evidence>
<feature type="transmembrane region" description="Helical" evidence="9">
    <location>
        <begin position="20"/>
        <end position="39"/>
    </location>
</feature>
<dbReference type="Pfam" id="PF00015">
    <property type="entry name" value="MCPsignal"/>
    <property type="match status" value="1"/>
</dbReference>
<dbReference type="GO" id="GO:0006935">
    <property type="term" value="P:chemotaxis"/>
    <property type="evidence" value="ECO:0007669"/>
    <property type="project" value="InterPro"/>
</dbReference>
<dbReference type="RefSeq" id="WP_146913756.1">
    <property type="nucleotide sequence ID" value="NZ_CP042344.1"/>
</dbReference>
<keyword evidence="2" id="KW-1003">Cell membrane</keyword>
<dbReference type="InterPro" id="IPR003660">
    <property type="entry name" value="HAMP_dom"/>
</dbReference>
<dbReference type="FunFam" id="1.10.287.950:FF:000001">
    <property type="entry name" value="Methyl-accepting chemotaxis sensory transducer"/>
    <property type="match status" value="1"/>
</dbReference>
<proteinExistence type="inferred from homology"/>
<keyword evidence="13" id="KW-1185">Reference proteome</keyword>
<dbReference type="Gene3D" id="1.10.287.950">
    <property type="entry name" value="Methyl-accepting chemotaxis protein"/>
    <property type="match status" value="1"/>
</dbReference>
<keyword evidence="8" id="KW-0807">Transducer</keyword>
<evidence type="ECO:0000313" key="13">
    <source>
        <dbReference type="Proteomes" id="UP000321199"/>
    </source>
</evidence>
<name>A0A5B8S0J3_9BURK</name>
<reference evidence="12 13" key="1">
    <citation type="submission" date="2019-07" db="EMBL/GenBank/DDBJ databases">
        <title>Complete genome sequence of Comamonas sp. NLF 7-7 isolated from livestock.</title>
        <authorList>
            <person name="Kim D.H."/>
            <person name="Kim J.G."/>
        </authorList>
    </citation>
    <scope>NUCLEOTIDE SEQUENCE [LARGE SCALE GENOMIC DNA]</scope>
    <source>
        <strain evidence="12 13">NLF 7-7</strain>
    </source>
</reference>